<feature type="region of interest" description="Disordered" evidence="11">
    <location>
        <begin position="80"/>
        <end position="111"/>
    </location>
</feature>
<dbReference type="Proteomes" id="UP001648503">
    <property type="component" value="Unassembled WGS sequence"/>
</dbReference>
<comment type="subcellular location">
    <subcellularLocation>
        <location evidence="1">Host cell</location>
    </subcellularLocation>
</comment>
<proteinExistence type="predicted"/>
<dbReference type="InterPro" id="IPR017441">
    <property type="entry name" value="Protein_kinase_ATP_BS"/>
</dbReference>
<evidence type="ECO:0000256" key="6">
    <source>
        <dbReference type="ARBA" id="ARBA00022777"/>
    </source>
</evidence>
<reference evidence="14 15" key="1">
    <citation type="submission" date="2021-02" db="EMBL/GenBank/DDBJ databases">
        <title>Variation within the Batrachochytrium salamandrivorans European outbreak.</title>
        <authorList>
            <person name="Kelly M."/>
            <person name="Pasmans F."/>
            <person name="Shea T.P."/>
            <person name="Munoz J.F."/>
            <person name="Carranza S."/>
            <person name="Cuomo C.A."/>
            <person name="Martel A."/>
        </authorList>
    </citation>
    <scope>NUCLEOTIDE SEQUENCE [LARGE SCALE GENOMIC DNA]</scope>
    <source>
        <strain evidence="14 15">AMFP18/2</strain>
    </source>
</reference>
<dbReference type="SUPFAM" id="SSF56112">
    <property type="entry name" value="Protein kinase-like (PK-like)"/>
    <property type="match status" value="1"/>
</dbReference>
<evidence type="ECO:0000259" key="13">
    <source>
        <dbReference type="PROSITE" id="PS50011"/>
    </source>
</evidence>
<evidence type="ECO:0000256" key="9">
    <source>
        <dbReference type="ARBA" id="ARBA00048679"/>
    </source>
</evidence>
<keyword evidence="7 10" id="KW-0067">ATP-binding</keyword>
<evidence type="ECO:0000313" key="14">
    <source>
        <dbReference type="EMBL" id="KAH6586520.1"/>
    </source>
</evidence>
<sequence length="446" mass="51178">MFDTLLWVLHHFVIYYAGQTTQGNTDDDDDANQSSDSKDTTSLIHRTDSLRRTRELRETKASSSVDSQLGKECKGSVWKKSLSKSCPRQQSPPGSQPSTLQDSPQSDEMPLPNYVMKSKVRSYLRGQNIEQYDAFIESEENYFTSRYFFKKEIGKGDYGTVYLATKKSNGFKVACKSIIKSKVAKYILELSPPPRCHLPNPLSRYKEQSVAQCMSPRPQNLYFPYEVAVHMYLSRLGHENLYVPRALDYIILKDEFILIMDYLDEEWVSLFNYLKEKIRLDIEDVRNILRKVINAAINLKQHGVFHNDLHAGNVMYNTETGSVKLIDFGVSAILPGWEEGKLLQLKSSDPSSTAPEYKTGPDELGVICRIGRLIFRLLTGKRTYEDDFNYGEFIRETILPDPDPSQSELKEKAIDLVDILVSRDPKQMPSFEAILDHSFFRLDNKE</sequence>
<dbReference type="PROSITE" id="PS50011">
    <property type="entry name" value="PROTEIN_KINASE_DOM"/>
    <property type="match status" value="1"/>
</dbReference>
<evidence type="ECO:0000256" key="11">
    <source>
        <dbReference type="SAM" id="MobiDB-lite"/>
    </source>
</evidence>
<gene>
    <name evidence="14" type="ORF">BASA50_000474</name>
</gene>
<evidence type="ECO:0000256" key="12">
    <source>
        <dbReference type="SAM" id="SignalP"/>
    </source>
</evidence>
<keyword evidence="12" id="KW-0732">Signal</keyword>
<comment type="catalytic activity">
    <reaction evidence="9">
        <text>L-seryl-[protein] + ATP = O-phospho-L-seryl-[protein] + ADP + H(+)</text>
        <dbReference type="Rhea" id="RHEA:17989"/>
        <dbReference type="Rhea" id="RHEA-COMP:9863"/>
        <dbReference type="Rhea" id="RHEA-COMP:11604"/>
        <dbReference type="ChEBI" id="CHEBI:15378"/>
        <dbReference type="ChEBI" id="CHEBI:29999"/>
        <dbReference type="ChEBI" id="CHEBI:30616"/>
        <dbReference type="ChEBI" id="CHEBI:83421"/>
        <dbReference type="ChEBI" id="CHEBI:456216"/>
        <dbReference type="EC" id="2.7.11.1"/>
    </reaction>
</comment>
<dbReference type="EC" id="2.7.11.1" evidence="2"/>
<keyword evidence="3" id="KW-0723">Serine/threonine-protein kinase</keyword>
<dbReference type="EMBL" id="JAFCIX010000573">
    <property type="protein sequence ID" value="KAH6586520.1"/>
    <property type="molecule type" value="Genomic_DNA"/>
</dbReference>
<keyword evidence="5 10" id="KW-0547">Nucleotide-binding</keyword>
<comment type="caution">
    <text evidence="14">The sequence shown here is derived from an EMBL/GenBank/DDBJ whole genome shotgun (WGS) entry which is preliminary data.</text>
</comment>
<keyword evidence="4" id="KW-0808">Transferase</keyword>
<dbReference type="SMART" id="SM00220">
    <property type="entry name" value="S_TKc"/>
    <property type="match status" value="1"/>
</dbReference>
<protein>
    <recommendedName>
        <fullName evidence="2">non-specific serine/threonine protein kinase</fullName>
        <ecNumber evidence="2">2.7.11.1</ecNumber>
    </recommendedName>
</protein>
<evidence type="ECO:0000256" key="7">
    <source>
        <dbReference type="ARBA" id="ARBA00022840"/>
    </source>
</evidence>
<organism evidence="14 15">
    <name type="scientific">Batrachochytrium salamandrivorans</name>
    <dbReference type="NCBI Taxonomy" id="1357716"/>
    <lineage>
        <taxon>Eukaryota</taxon>
        <taxon>Fungi</taxon>
        <taxon>Fungi incertae sedis</taxon>
        <taxon>Chytridiomycota</taxon>
        <taxon>Chytridiomycota incertae sedis</taxon>
        <taxon>Chytridiomycetes</taxon>
        <taxon>Rhizophydiales</taxon>
        <taxon>Rhizophydiales incertae sedis</taxon>
        <taxon>Batrachochytrium</taxon>
    </lineage>
</organism>
<name>A0ABQ8EWS8_9FUNG</name>
<feature type="compositionally biased region" description="Low complexity" evidence="11">
    <location>
        <begin position="85"/>
        <end position="101"/>
    </location>
</feature>
<evidence type="ECO:0000256" key="2">
    <source>
        <dbReference type="ARBA" id="ARBA00012513"/>
    </source>
</evidence>
<evidence type="ECO:0000256" key="8">
    <source>
        <dbReference type="ARBA" id="ARBA00047899"/>
    </source>
</evidence>
<feature type="signal peptide" evidence="12">
    <location>
        <begin position="1"/>
        <end position="18"/>
    </location>
</feature>
<dbReference type="InterPro" id="IPR051138">
    <property type="entry name" value="PIM_Ser/Thr_kinase"/>
</dbReference>
<keyword evidence="15" id="KW-1185">Reference proteome</keyword>
<feature type="binding site" evidence="10">
    <location>
        <position position="180"/>
    </location>
    <ligand>
        <name>ATP</name>
        <dbReference type="ChEBI" id="CHEBI:30616"/>
    </ligand>
</feature>
<evidence type="ECO:0000256" key="1">
    <source>
        <dbReference type="ARBA" id="ARBA00004340"/>
    </source>
</evidence>
<feature type="chain" id="PRO_5045634025" description="non-specific serine/threonine protein kinase" evidence="12">
    <location>
        <begin position="19"/>
        <end position="446"/>
    </location>
</feature>
<keyword evidence="6" id="KW-0418">Kinase</keyword>
<evidence type="ECO:0000256" key="3">
    <source>
        <dbReference type="ARBA" id="ARBA00022527"/>
    </source>
</evidence>
<dbReference type="Pfam" id="PF00069">
    <property type="entry name" value="Pkinase"/>
    <property type="match status" value="1"/>
</dbReference>
<comment type="catalytic activity">
    <reaction evidence="8">
        <text>L-threonyl-[protein] + ATP = O-phospho-L-threonyl-[protein] + ADP + H(+)</text>
        <dbReference type="Rhea" id="RHEA:46608"/>
        <dbReference type="Rhea" id="RHEA-COMP:11060"/>
        <dbReference type="Rhea" id="RHEA-COMP:11605"/>
        <dbReference type="ChEBI" id="CHEBI:15378"/>
        <dbReference type="ChEBI" id="CHEBI:30013"/>
        <dbReference type="ChEBI" id="CHEBI:30616"/>
        <dbReference type="ChEBI" id="CHEBI:61977"/>
        <dbReference type="ChEBI" id="CHEBI:456216"/>
        <dbReference type="EC" id="2.7.11.1"/>
    </reaction>
</comment>
<evidence type="ECO:0000256" key="4">
    <source>
        <dbReference type="ARBA" id="ARBA00022679"/>
    </source>
</evidence>
<dbReference type="InterPro" id="IPR000719">
    <property type="entry name" value="Prot_kinase_dom"/>
</dbReference>
<evidence type="ECO:0000256" key="10">
    <source>
        <dbReference type="PROSITE-ProRule" id="PRU10141"/>
    </source>
</evidence>
<feature type="compositionally biased region" description="Basic and acidic residues" evidence="11">
    <location>
        <begin position="45"/>
        <end position="60"/>
    </location>
</feature>
<evidence type="ECO:0000313" key="15">
    <source>
        <dbReference type="Proteomes" id="UP001648503"/>
    </source>
</evidence>
<accession>A0ABQ8EWS8</accession>
<feature type="domain" description="Protein kinase" evidence="13">
    <location>
        <begin position="147"/>
        <end position="440"/>
    </location>
</feature>
<feature type="region of interest" description="Disordered" evidence="11">
    <location>
        <begin position="21"/>
        <end position="68"/>
    </location>
</feature>
<dbReference type="PANTHER" id="PTHR22984:SF25">
    <property type="entry name" value="PROTEIN KINASE DOMAIN-CONTAINING PROTEIN"/>
    <property type="match status" value="1"/>
</dbReference>
<dbReference type="InterPro" id="IPR011009">
    <property type="entry name" value="Kinase-like_dom_sf"/>
</dbReference>
<evidence type="ECO:0000256" key="5">
    <source>
        <dbReference type="ARBA" id="ARBA00022741"/>
    </source>
</evidence>
<dbReference type="PROSITE" id="PS00107">
    <property type="entry name" value="PROTEIN_KINASE_ATP"/>
    <property type="match status" value="1"/>
</dbReference>
<dbReference type="PANTHER" id="PTHR22984">
    <property type="entry name" value="SERINE/THREONINE-PROTEIN KINASE PIM"/>
    <property type="match status" value="1"/>
</dbReference>
<dbReference type="Gene3D" id="1.10.510.10">
    <property type="entry name" value="Transferase(Phosphotransferase) domain 1"/>
    <property type="match status" value="1"/>
</dbReference>
<dbReference type="Gene3D" id="3.30.200.20">
    <property type="entry name" value="Phosphorylase Kinase, domain 1"/>
    <property type="match status" value="1"/>
</dbReference>